<evidence type="ECO:0000256" key="4">
    <source>
        <dbReference type="ARBA" id="ARBA00022989"/>
    </source>
</evidence>
<feature type="transmembrane region" description="Helical" evidence="8">
    <location>
        <begin position="280"/>
        <end position="299"/>
    </location>
</feature>
<dbReference type="GO" id="GO:0005886">
    <property type="term" value="C:plasma membrane"/>
    <property type="evidence" value="ECO:0007669"/>
    <property type="project" value="UniProtKB-SubCell"/>
</dbReference>
<evidence type="ECO:0000256" key="5">
    <source>
        <dbReference type="ARBA" id="ARBA00023136"/>
    </source>
</evidence>
<feature type="transmembrane region" description="Helical" evidence="8">
    <location>
        <begin position="540"/>
        <end position="563"/>
    </location>
</feature>
<dbReference type="InterPro" id="IPR052192">
    <property type="entry name" value="Insect_Ionotropic_Sensory_Rcpt"/>
</dbReference>
<keyword evidence="7" id="KW-0325">Glycoprotein</keyword>
<keyword evidence="2" id="KW-1003">Cell membrane</keyword>
<evidence type="ECO:0000313" key="10">
    <source>
        <dbReference type="Proteomes" id="UP000198287"/>
    </source>
</evidence>
<gene>
    <name evidence="9" type="ORF">Fcan01_01584</name>
</gene>
<evidence type="ECO:0000256" key="7">
    <source>
        <dbReference type="ARBA" id="ARBA00023180"/>
    </source>
</evidence>
<keyword evidence="6" id="KW-0675">Receptor</keyword>
<evidence type="ECO:0000313" key="9">
    <source>
        <dbReference type="EMBL" id="OXA64949.1"/>
    </source>
</evidence>
<proteinExistence type="predicted"/>
<dbReference type="EMBL" id="LNIX01000001">
    <property type="protein sequence ID" value="OXA64949.1"/>
    <property type="molecule type" value="Genomic_DNA"/>
</dbReference>
<dbReference type="Proteomes" id="UP000198287">
    <property type="component" value="Unassembled WGS sequence"/>
</dbReference>
<dbReference type="PANTHER" id="PTHR42643:SF24">
    <property type="entry name" value="IONOTROPIC RECEPTOR 60A"/>
    <property type="match status" value="1"/>
</dbReference>
<keyword evidence="4 8" id="KW-1133">Transmembrane helix</keyword>
<keyword evidence="10" id="KW-1185">Reference proteome</keyword>
<organism evidence="9 10">
    <name type="scientific">Folsomia candida</name>
    <name type="common">Springtail</name>
    <dbReference type="NCBI Taxonomy" id="158441"/>
    <lineage>
        <taxon>Eukaryota</taxon>
        <taxon>Metazoa</taxon>
        <taxon>Ecdysozoa</taxon>
        <taxon>Arthropoda</taxon>
        <taxon>Hexapoda</taxon>
        <taxon>Collembola</taxon>
        <taxon>Entomobryomorpha</taxon>
        <taxon>Isotomoidea</taxon>
        <taxon>Isotomidae</taxon>
        <taxon>Proisotominae</taxon>
        <taxon>Folsomia</taxon>
    </lineage>
</organism>
<evidence type="ECO:0000256" key="1">
    <source>
        <dbReference type="ARBA" id="ARBA00004651"/>
    </source>
</evidence>
<dbReference type="AlphaFoldDB" id="A0A226F578"/>
<evidence type="ECO:0000256" key="8">
    <source>
        <dbReference type="SAM" id="Phobius"/>
    </source>
</evidence>
<evidence type="ECO:0000256" key="6">
    <source>
        <dbReference type="ARBA" id="ARBA00023170"/>
    </source>
</evidence>
<evidence type="ECO:0000256" key="3">
    <source>
        <dbReference type="ARBA" id="ARBA00022692"/>
    </source>
</evidence>
<evidence type="ECO:0000256" key="2">
    <source>
        <dbReference type="ARBA" id="ARBA00022475"/>
    </source>
</evidence>
<comment type="caution">
    <text evidence="9">The sequence shown here is derived from an EMBL/GenBank/DDBJ whole genome shotgun (WGS) entry which is preliminary data.</text>
</comment>
<accession>A0A226F578</accession>
<keyword evidence="5 8" id="KW-0472">Membrane</keyword>
<feature type="transmembrane region" description="Helical" evidence="8">
    <location>
        <begin position="225"/>
        <end position="243"/>
    </location>
</feature>
<comment type="subcellular location">
    <subcellularLocation>
        <location evidence="1">Cell membrane</location>
        <topology evidence="1">Multi-pass membrane protein</topology>
    </subcellularLocation>
</comment>
<sequence>MGILQIFAAKLRPQVIFFENVNFGITKRLQFPFIHRLYANSIFIIFNSGHGANRVGSIVRFIYGYKGLAKNLVGPDISDVTSISQLKHLWRMENSNLRRRKVFFAYTLKHHKNSYCSLYKNKFGNGETKRMEKFVENDCIKSTLLERKNITRADLTAFSNSVIGFISSDIPMHSDVSNGLKQSQSSIQWVIHGVGMETYGFSIHTDSKGEISAANFSAFVLPFDVMTWICILVSILTISICTIKISNSFTRSILYIVSTVLDQSDLISHKQRLSNYDMTPLLAAWIMVAMFLGFFYKGALFSYMTSKPVLNVPSTLEGLLKSNISIISITFVLTFLNHDPISPLDIITKDLVKILDPNMSLYDITVQLRNRVMYVPAFYKVVEIAENISTSKPVETCWDPNQSRCSDGNRTEIMIPKTFAVMSTKIDMRAFSNYMKQFSGLTEVTNTSPHPISYKVPWIALYNCFYNVFSRHMSSLVESGIYSWWRKNSNVARQVRDLLKNEERNNRSENVAFVQRLWVTEDVDHDLGERMGIDLQGVSLSTLTAPFTITLIFSGVAVFVFFVEILTRFAKVLKI</sequence>
<name>A0A226F578_FOLCA</name>
<keyword evidence="3 8" id="KW-0812">Transmembrane</keyword>
<reference evidence="9 10" key="1">
    <citation type="submission" date="2015-12" db="EMBL/GenBank/DDBJ databases">
        <title>The genome of Folsomia candida.</title>
        <authorList>
            <person name="Faddeeva A."/>
            <person name="Derks M.F."/>
            <person name="Anvar Y."/>
            <person name="Smit S."/>
            <person name="Van Straalen N."/>
            <person name="Roelofs D."/>
        </authorList>
    </citation>
    <scope>NUCLEOTIDE SEQUENCE [LARGE SCALE GENOMIC DNA]</scope>
    <source>
        <strain evidence="9 10">VU population</strain>
        <tissue evidence="9">Whole body</tissue>
    </source>
</reference>
<protein>
    <submittedName>
        <fullName evidence="9">Uncharacterized protein</fullName>
    </submittedName>
</protein>
<dbReference type="PANTHER" id="PTHR42643">
    <property type="entry name" value="IONOTROPIC RECEPTOR 20A-RELATED"/>
    <property type="match status" value="1"/>
</dbReference>